<sequence>MIIYTCRVTGDEMLSDAYKPQDVVGADGEVVPELFEIESMTVNKDGGEVDVGCGDAFGGGGADEGPDDGAEKVNNVIDESIGFGYNEVPMGKKDFKDFLKTYCGKVRTMLKEDDKVAGPDVKAFTQAAPAFCKFLLGKFDDLQFYMSASFNPDGCMAMSYYKDGASNPTFVYIKKGLSEMKV</sequence>
<dbReference type="Proteomes" id="UP001165065">
    <property type="component" value="Unassembled WGS sequence"/>
</dbReference>
<evidence type="ECO:0000313" key="4">
    <source>
        <dbReference type="Proteomes" id="UP001165065"/>
    </source>
</evidence>
<feature type="domain" description="TCTP" evidence="2">
    <location>
        <begin position="1"/>
        <end position="182"/>
    </location>
</feature>
<dbReference type="GO" id="GO:0005737">
    <property type="term" value="C:cytoplasm"/>
    <property type="evidence" value="ECO:0007669"/>
    <property type="project" value="TreeGrafter"/>
</dbReference>
<dbReference type="InterPro" id="IPR011057">
    <property type="entry name" value="Mss4-like_sf"/>
</dbReference>
<proteinExistence type="inferred from homology"/>
<comment type="similarity">
    <text evidence="1">Belongs to the TCTP family.</text>
</comment>
<dbReference type="InterPro" id="IPR034737">
    <property type="entry name" value="TCTP"/>
</dbReference>
<evidence type="ECO:0000313" key="3">
    <source>
        <dbReference type="EMBL" id="GMI47972.1"/>
    </source>
</evidence>
<dbReference type="PANTHER" id="PTHR11991:SF0">
    <property type="entry name" value="TRANSLATIONALLY-CONTROLLED TUMOR PROTEIN"/>
    <property type="match status" value="1"/>
</dbReference>
<evidence type="ECO:0000259" key="2">
    <source>
        <dbReference type="PROSITE" id="PS51797"/>
    </source>
</evidence>
<dbReference type="PANTHER" id="PTHR11991">
    <property type="entry name" value="TRANSLATIONALLY CONTROLLED TUMOR PROTEIN-RELATED"/>
    <property type="match status" value="1"/>
</dbReference>
<dbReference type="InterPro" id="IPR018105">
    <property type="entry name" value="Translational_control_tumour_p"/>
</dbReference>
<evidence type="ECO:0000256" key="1">
    <source>
        <dbReference type="PROSITE-ProRule" id="PRU01133"/>
    </source>
</evidence>
<name>A0A9W7GQ41_9STRA</name>
<gene>
    <name evidence="3" type="ORF">TrCOL_g8905</name>
</gene>
<dbReference type="AlphaFoldDB" id="A0A9W7GQ41"/>
<organism evidence="3 4">
    <name type="scientific">Triparma columacea</name>
    <dbReference type="NCBI Taxonomy" id="722753"/>
    <lineage>
        <taxon>Eukaryota</taxon>
        <taxon>Sar</taxon>
        <taxon>Stramenopiles</taxon>
        <taxon>Ochrophyta</taxon>
        <taxon>Bolidophyceae</taxon>
        <taxon>Parmales</taxon>
        <taxon>Triparmaceae</taxon>
        <taxon>Triparma</taxon>
    </lineage>
</organism>
<dbReference type="GO" id="GO:0005509">
    <property type="term" value="F:calcium ion binding"/>
    <property type="evidence" value="ECO:0007669"/>
    <property type="project" value="TreeGrafter"/>
</dbReference>
<dbReference type="SUPFAM" id="SSF51316">
    <property type="entry name" value="Mss4-like"/>
    <property type="match status" value="1"/>
</dbReference>
<comment type="caution">
    <text evidence="3">The sequence shown here is derived from an EMBL/GenBank/DDBJ whole genome shotgun (WGS) entry which is preliminary data.</text>
</comment>
<keyword evidence="4" id="KW-1185">Reference proteome</keyword>
<dbReference type="PROSITE" id="PS51797">
    <property type="entry name" value="TCTP_3"/>
    <property type="match status" value="1"/>
</dbReference>
<reference evidence="4" key="1">
    <citation type="journal article" date="2023" name="Commun. Biol.">
        <title>Genome analysis of Parmales, the sister group of diatoms, reveals the evolutionary specialization of diatoms from phago-mixotrophs to photoautotrophs.</title>
        <authorList>
            <person name="Ban H."/>
            <person name="Sato S."/>
            <person name="Yoshikawa S."/>
            <person name="Yamada K."/>
            <person name="Nakamura Y."/>
            <person name="Ichinomiya M."/>
            <person name="Sato N."/>
            <person name="Blanc-Mathieu R."/>
            <person name="Endo H."/>
            <person name="Kuwata A."/>
            <person name="Ogata H."/>
        </authorList>
    </citation>
    <scope>NUCLEOTIDE SEQUENCE [LARGE SCALE GENOMIC DNA]</scope>
</reference>
<accession>A0A9W7GQ41</accession>
<dbReference type="Pfam" id="PF00838">
    <property type="entry name" value="TCTP"/>
    <property type="match status" value="1"/>
</dbReference>
<dbReference type="OrthoDB" id="10248936at2759"/>
<dbReference type="InterPro" id="IPR011323">
    <property type="entry name" value="Mss4/transl-control_tumour"/>
</dbReference>
<protein>
    <recommendedName>
        <fullName evidence="2">TCTP domain-containing protein</fullName>
    </recommendedName>
</protein>
<dbReference type="EMBL" id="BRYA01000366">
    <property type="protein sequence ID" value="GMI47972.1"/>
    <property type="molecule type" value="Genomic_DNA"/>
</dbReference>
<dbReference type="Gene3D" id="2.170.150.10">
    <property type="entry name" value="Metal Binding Protein, Guanine Nucleotide Exchange Factor, Chain A"/>
    <property type="match status" value="1"/>
</dbReference>